<evidence type="ECO:0000313" key="1">
    <source>
        <dbReference type="EMBL" id="SOD12401.1"/>
    </source>
</evidence>
<accession>A0A285ZRX6</accession>
<evidence type="ECO:0000313" key="2">
    <source>
        <dbReference type="Proteomes" id="UP000219281"/>
    </source>
</evidence>
<dbReference type="Proteomes" id="UP000219281">
    <property type="component" value="Unassembled WGS sequence"/>
</dbReference>
<dbReference type="Gene3D" id="3.90.79.10">
    <property type="entry name" value="Nucleoside Triphosphate Pyrophosphohydrolase"/>
    <property type="match status" value="1"/>
</dbReference>
<name>A0A285ZRX6_9SPHI</name>
<reference evidence="2" key="1">
    <citation type="submission" date="2017-09" db="EMBL/GenBank/DDBJ databases">
        <authorList>
            <person name="Varghese N."/>
            <person name="Submissions S."/>
        </authorList>
    </citation>
    <scope>NUCLEOTIDE SEQUENCE [LARGE SCALE GENOMIC DNA]</scope>
    <source>
        <strain evidence="2">CGMCC 1.12803</strain>
    </source>
</reference>
<dbReference type="AlphaFoldDB" id="A0A285ZRX6"/>
<proteinExistence type="predicted"/>
<sequence length="75" mass="8292">MKASAGILLYRSVQRTIEVLLVHPGGPFWKNRDLAAWSIPKGEFDISENPLHASPYARIYGTAYGFYSFSGSTIA</sequence>
<gene>
    <name evidence="1" type="ORF">SAMN06297358_0648</name>
</gene>
<keyword evidence="2" id="KW-1185">Reference proteome</keyword>
<organism evidence="1 2">
    <name type="scientific">Pedobacter xixiisoli</name>
    <dbReference type="NCBI Taxonomy" id="1476464"/>
    <lineage>
        <taxon>Bacteria</taxon>
        <taxon>Pseudomonadati</taxon>
        <taxon>Bacteroidota</taxon>
        <taxon>Sphingobacteriia</taxon>
        <taxon>Sphingobacteriales</taxon>
        <taxon>Sphingobacteriaceae</taxon>
        <taxon>Pedobacter</taxon>
    </lineage>
</organism>
<dbReference type="EMBL" id="OCMT01000001">
    <property type="protein sequence ID" value="SOD12401.1"/>
    <property type="molecule type" value="Genomic_DNA"/>
</dbReference>
<protein>
    <submittedName>
        <fullName evidence="1">Uncharacterized protein</fullName>
    </submittedName>
</protein>